<sequence>MEWLVWAGAAVSLLGLAGLLYCVRVAMKAKKEGLSGEEMHARLKGVVALNMGALFVSAIGLMMVVMGIML</sequence>
<feature type="transmembrane region" description="Helical" evidence="1">
    <location>
        <begin position="6"/>
        <end position="26"/>
    </location>
</feature>
<reference evidence="2" key="2">
    <citation type="submission" date="2020-09" db="EMBL/GenBank/DDBJ databases">
        <authorList>
            <person name="Sun Q."/>
            <person name="Zhou Y."/>
        </authorList>
    </citation>
    <scope>NUCLEOTIDE SEQUENCE</scope>
    <source>
        <strain evidence="2">CGMCC 1.16012</strain>
    </source>
</reference>
<keyword evidence="1" id="KW-0812">Transmembrane</keyword>
<dbReference type="Proteomes" id="UP000606730">
    <property type="component" value="Unassembled WGS sequence"/>
</dbReference>
<feature type="transmembrane region" description="Helical" evidence="1">
    <location>
        <begin position="47"/>
        <end position="69"/>
    </location>
</feature>
<reference evidence="2" key="1">
    <citation type="journal article" date="2014" name="Int. J. Syst. Evol. Microbiol.">
        <title>Complete genome sequence of Corynebacterium casei LMG S-19264T (=DSM 44701T), isolated from a smear-ripened cheese.</title>
        <authorList>
            <consortium name="US DOE Joint Genome Institute (JGI-PGF)"/>
            <person name="Walter F."/>
            <person name="Albersmeier A."/>
            <person name="Kalinowski J."/>
            <person name="Ruckert C."/>
        </authorList>
    </citation>
    <scope>NUCLEOTIDE SEQUENCE</scope>
    <source>
        <strain evidence="2">CGMCC 1.16012</strain>
    </source>
</reference>
<keyword evidence="3" id="KW-1185">Reference proteome</keyword>
<evidence type="ECO:0000256" key="1">
    <source>
        <dbReference type="SAM" id="Phobius"/>
    </source>
</evidence>
<comment type="caution">
    <text evidence="2">The sequence shown here is derived from an EMBL/GenBank/DDBJ whole genome shotgun (WGS) entry which is preliminary data.</text>
</comment>
<protein>
    <submittedName>
        <fullName evidence="2">Uncharacterized protein</fullName>
    </submittedName>
</protein>
<name>A0A917EJS1_9RHOB</name>
<evidence type="ECO:0000313" key="2">
    <source>
        <dbReference type="EMBL" id="GGE45725.1"/>
    </source>
</evidence>
<dbReference type="EMBL" id="BMKN01000001">
    <property type="protein sequence ID" value="GGE45725.1"/>
    <property type="molecule type" value="Genomic_DNA"/>
</dbReference>
<dbReference type="AlphaFoldDB" id="A0A917EJS1"/>
<organism evidence="2 3">
    <name type="scientific">Actibacterium pelagium</name>
    <dbReference type="NCBI Taxonomy" id="2029103"/>
    <lineage>
        <taxon>Bacteria</taxon>
        <taxon>Pseudomonadati</taxon>
        <taxon>Pseudomonadota</taxon>
        <taxon>Alphaproteobacteria</taxon>
        <taxon>Rhodobacterales</taxon>
        <taxon>Roseobacteraceae</taxon>
        <taxon>Actibacterium</taxon>
    </lineage>
</organism>
<keyword evidence="1" id="KW-1133">Transmembrane helix</keyword>
<dbReference type="RefSeq" id="WP_095595994.1">
    <property type="nucleotide sequence ID" value="NZ_BMKN01000001.1"/>
</dbReference>
<accession>A0A917EJS1</accession>
<proteinExistence type="predicted"/>
<keyword evidence="1" id="KW-0472">Membrane</keyword>
<evidence type="ECO:0000313" key="3">
    <source>
        <dbReference type="Proteomes" id="UP000606730"/>
    </source>
</evidence>
<gene>
    <name evidence="2" type="ORF">GCM10011517_11740</name>
</gene>
<dbReference type="OrthoDB" id="7875737at2"/>